<dbReference type="InterPro" id="IPR015419">
    <property type="entry name" value="CTAG/Pcc1"/>
</dbReference>
<gene>
    <name evidence="2" type="ORF">ENM60_02000</name>
</gene>
<evidence type="ECO:0000313" key="2">
    <source>
        <dbReference type="EMBL" id="HHP67554.1"/>
    </source>
</evidence>
<dbReference type="Pfam" id="PF09341">
    <property type="entry name" value="Pcc1"/>
    <property type="match status" value="1"/>
</dbReference>
<reference evidence="2" key="1">
    <citation type="journal article" date="2020" name="mSystems">
        <title>Genome- and Community-Level Interaction Insights into Carbon Utilization and Element Cycling Functions of Hydrothermarchaeota in Hydrothermal Sediment.</title>
        <authorList>
            <person name="Zhou Z."/>
            <person name="Liu Y."/>
            <person name="Xu W."/>
            <person name="Pan J."/>
            <person name="Luo Z.H."/>
            <person name="Li M."/>
        </authorList>
    </citation>
    <scope>NUCLEOTIDE SEQUENCE [LARGE SCALE GENOMIC DNA]</scope>
    <source>
        <strain evidence="2">SpSt-110</strain>
    </source>
</reference>
<dbReference type="Gene3D" id="3.30.310.50">
    <property type="entry name" value="Alpha-D-phosphohexomutase, C-terminal domain"/>
    <property type="match status" value="1"/>
</dbReference>
<comment type="similarity">
    <text evidence="1">Belongs to the CTAG/PCC1 family.</text>
</comment>
<dbReference type="NCBIfam" id="NF011470">
    <property type="entry name" value="PRK14887.1"/>
    <property type="match status" value="1"/>
</dbReference>
<evidence type="ECO:0008006" key="3">
    <source>
        <dbReference type="Google" id="ProtNLM"/>
    </source>
</evidence>
<proteinExistence type="inferred from homology"/>
<name>A0A7J3XXX2_9CREN</name>
<dbReference type="EMBL" id="DRYK01000028">
    <property type="protein sequence ID" value="HHP67554.1"/>
    <property type="molecule type" value="Genomic_DNA"/>
</dbReference>
<protein>
    <recommendedName>
        <fullName evidence="3">Transcription factor Pcc1</fullName>
    </recommendedName>
</protein>
<organism evidence="2">
    <name type="scientific">Thermogladius calderae</name>
    <dbReference type="NCBI Taxonomy" id="1200300"/>
    <lineage>
        <taxon>Archaea</taxon>
        <taxon>Thermoproteota</taxon>
        <taxon>Thermoprotei</taxon>
        <taxon>Desulfurococcales</taxon>
        <taxon>Desulfurococcaceae</taxon>
        <taxon>Thermogladius</taxon>
    </lineage>
</organism>
<dbReference type="AlphaFoldDB" id="A0A7J3XXX2"/>
<comment type="caution">
    <text evidence="2">The sequence shown here is derived from an EMBL/GenBank/DDBJ whole genome shotgun (WGS) entry which is preliminary data.</text>
</comment>
<evidence type="ECO:0000256" key="1">
    <source>
        <dbReference type="ARBA" id="ARBA00007073"/>
    </source>
</evidence>
<sequence length="82" mass="9183">MENKVELEIRGIDEKTLLSLNESLSPEIKTLPEPCRGEISIEGNTLRIFVSCSRIGLLRAVVNSIISTIDMLIELRKVAEDE</sequence>
<accession>A0A7J3XXX2</accession>